<dbReference type="PRINTS" id="PR01251">
    <property type="entry name" value="AMPHIPHYSIN"/>
</dbReference>
<protein>
    <recommendedName>
        <fullName evidence="5">BAR domain-containing protein</fullName>
    </recommendedName>
</protein>
<dbReference type="InterPro" id="IPR004148">
    <property type="entry name" value="BAR_dom"/>
</dbReference>
<evidence type="ECO:0000259" key="5">
    <source>
        <dbReference type="PROSITE" id="PS51021"/>
    </source>
</evidence>
<dbReference type="InterPro" id="IPR027267">
    <property type="entry name" value="AH/BAR_dom_sf"/>
</dbReference>
<dbReference type="Gene3D" id="1.20.1270.60">
    <property type="entry name" value="Arfaptin homology (AH) domain/BAR domain"/>
    <property type="match status" value="1"/>
</dbReference>
<dbReference type="SMART" id="SM00721">
    <property type="entry name" value="BAR"/>
    <property type="match status" value="1"/>
</dbReference>
<dbReference type="GO" id="GO:0051666">
    <property type="term" value="P:actin cortical patch localization"/>
    <property type="evidence" value="ECO:0007669"/>
    <property type="project" value="InterPro"/>
</dbReference>
<comment type="caution">
    <text evidence="7">The sequence shown here is derived from an EMBL/GenBank/DDBJ whole genome shotgun (WGS) entry which is preliminary data.</text>
</comment>
<evidence type="ECO:0000313" key="9">
    <source>
        <dbReference type="Proteomes" id="UP000320475"/>
    </source>
</evidence>
<dbReference type="SUPFAM" id="SSF103657">
    <property type="entry name" value="BAR/IMD domain-like"/>
    <property type="match status" value="1"/>
</dbReference>
<dbReference type="GO" id="GO:0097320">
    <property type="term" value="P:plasma membrane tubulation"/>
    <property type="evidence" value="ECO:0007669"/>
    <property type="project" value="TreeGrafter"/>
</dbReference>
<keyword evidence="3" id="KW-0206">Cytoskeleton</keyword>
<feature type="coiled-coil region" evidence="4">
    <location>
        <begin position="25"/>
        <end position="52"/>
    </location>
</feature>
<accession>A0A507DSH3</accession>
<evidence type="ECO:0000256" key="3">
    <source>
        <dbReference type="ARBA" id="ARBA00023212"/>
    </source>
</evidence>
<keyword evidence="8" id="KW-1185">Reference proteome</keyword>
<dbReference type="EMBL" id="QEAN01000008">
    <property type="protein sequence ID" value="TPX54202.1"/>
    <property type="molecule type" value="Genomic_DNA"/>
</dbReference>
<dbReference type="EMBL" id="QEAM01000073">
    <property type="protein sequence ID" value="TPX47635.1"/>
    <property type="molecule type" value="Genomic_DNA"/>
</dbReference>
<dbReference type="Pfam" id="PF03114">
    <property type="entry name" value="BAR"/>
    <property type="match status" value="1"/>
</dbReference>
<dbReference type="Proteomes" id="UP000320475">
    <property type="component" value="Unassembled WGS sequence"/>
</dbReference>
<dbReference type="GO" id="GO:0008289">
    <property type="term" value="F:lipid binding"/>
    <property type="evidence" value="ECO:0007669"/>
    <property type="project" value="TreeGrafter"/>
</dbReference>
<evidence type="ECO:0000313" key="6">
    <source>
        <dbReference type="EMBL" id="TPX47635.1"/>
    </source>
</evidence>
<dbReference type="PANTHER" id="PTHR47174:SF3">
    <property type="entry name" value="BRIDGING INTEGRATOR 3"/>
    <property type="match status" value="1"/>
</dbReference>
<dbReference type="STRING" id="286115.A0A507DSH3"/>
<proteinExistence type="predicted"/>
<evidence type="ECO:0000313" key="7">
    <source>
        <dbReference type="EMBL" id="TPX54202.1"/>
    </source>
</evidence>
<dbReference type="GO" id="GO:0015629">
    <property type="term" value="C:actin cytoskeleton"/>
    <property type="evidence" value="ECO:0007669"/>
    <property type="project" value="TreeGrafter"/>
</dbReference>
<evidence type="ECO:0000256" key="1">
    <source>
        <dbReference type="ARBA" id="ARBA00004245"/>
    </source>
</evidence>
<evidence type="ECO:0000313" key="8">
    <source>
        <dbReference type="Proteomes" id="UP000317494"/>
    </source>
</evidence>
<gene>
    <name evidence="6" type="ORF">SeLEV6574_g02566</name>
    <name evidence="7" type="ORF">SeMB42_g00414</name>
</gene>
<dbReference type="AlphaFoldDB" id="A0A507DSH3"/>
<dbReference type="GO" id="GO:1990528">
    <property type="term" value="C:Rvs161p-Rvs167p complex"/>
    <property type="evidence" value="ECO:0007669"/>
    <property type="project" value="TreeGrafter"/>
</dbReference>
<keyword evidence="2" id="KW-0963">Cytoplasm</keyword>
<organism evidence="7 8">
    <name type="scientific">Synchytrium endobioticum</name>
    <dbReference type="NCBI Taxonomy" id="286115"/>
    <lineage>
        <taxon>Eukaryota</taxon>
        <taxon>Fungi</taxon>
        <taxon>Fungi incertae sedis</taxon>
        <taxon>Chytridiomycota</taxon>
        <taxon>Chytridiomycota incertae sedis</taxon>
        <taxon>Chytridiomycetes</taxon>
        <taxon>Synchytriales</taxon>
        <taxon>Synchytriaceae</taxon>
        <taxon>Synchytrium</taxon>
    </lineage>
</organism>
<dbReference type="VEuPathDB" id="FungiDB:SeMB42_g00414"/>
<dbReference type="FunFam" id="1.20.1270.60:FF:000014">
    <property type="entry name" value="Protein hob3, variant"/>
    <property type="match status" value="1"/>
</dbReference>
<evidence type="ECO:0000256" key="4">
    <source>
        <dbReference type="SAM" id="Coils"/>
    </source>
</evidence>
<feature type="domain" description="BAR" evidence="5">
    <location>
        <begin position="17"/>
        <end position="238"/>
    </location>
</feature>
<dbReference type="GO" id="GO:0043332">
    <property type="term" value="C:mating projection tip"/>
    <property type="evidence" value="ECO:0007669"/>
    <property type="project" value="TreeGrafter"/>
</dbReference>
<sequence length="256" mass="28996">MSWSGFKKAVNRATTSVAQNLGAMEKTVDREYEEEERRYKVLETKVEKLYKEAKGYLDSVRAMTLAQTRIADTVDRFYEGVSGGMGYGALKYRESITKMDEEARTLLDANYRAGVLEPLARFAGVFPEVNEALKRRQKKLLDYDRLRAGVRKLIEKPSDDASKLPRAEMEANQARDVYEKLNGQLVEELPKLVDLRVPYLDPCFEALVKSQLAFSQDAYDRLTSLQQTMGQNSQNVEGAVENVLQQMRDLTICGGG</sequence>
<dbReference type="GO" id="GO:0006897">
    <property type="term" value="P:endocytosis"/>
    <property type="evidence" value="ECO:0007669"/>
    <property type="project" value="InterPro"/>
</dbReference>
<dbReference type="PANTHER" id="PTHR47174">
    <property type="entry name" value="BRIDGING INTEGRATOR 3"/>
    <property type="match status" value="1"/>
</dbReference>
<dbReference type="GO" id="GO:0031097">
    <property type="term" value="C:medial cortex"/>
    <property type="evidence" value="ECO:0007669"/>
    <property type="project" value="TreeGrafter"/>
</dbReference>
<dbReference type="InterPro" id="IPR046982">
    <property type="entry name" value="BIN3/RVS161-like"/>
</dbReference>
<dbReference type="PROSITE" id="PS51021">
    <property type="entry name" value="BAR"/>
    <property type="match status" value="1"/>
</dbReference>
<comment type="subcellular location">
    <subcellularLocation>
        <location evidence="1">Cytoplasm</location>
        <location evidence="1">Cytoskeleton</location>
    </subcellularLocation>
</comment>
<dbReference type="OrthoDB" id="446293at2759"/>
<evidence type="ECO:0000256" key="2">
    <source>
        <dbReference type="ARBA" id="ARBA00022490"/>
    </source>
</evidence>
<name>A0A507DSH3_9FUNG</name>
<dbReference type="Proteomes" id="UP000317494">
    <property type="component" value="Unassembled WGS sequence"/>
</dbReference>
<keyword evidence="4" id="KW-0175">Coiled coil</keyword>
<reference evidence="8 9" key="1">
    <citation type="journal article" date="2019" name="Sci. Rep.">
        <title>Comparative genomics of chytrid fungi reveal insights into the obligate biotrophic and pathogenic lifestyle of Synchytrium endobioticum.</title>
        <authorList>
            <person name="van de Vossenberg B.T.L.H."/>
            <person name="Warris S."/>
            <person name="Nguyen H.D.T."/>
            <person name="van Gent-Pelzer M.P.E."/>
            <person name="Joly D.L."/>
            <person name="van de Geest H.C."/>
            <person name="Bonants P.J.M."/>
            <person name="Smith D.S."/>
            <person name="Levesque C.A."/>
            <person name="van der Lee T.A.J."/>
        </authorList>
    </citation>
    <scope>NUCLEOTIDE SEQUENCE [LARGE SCALE GENOMIC DNA]</scope>
    <source>
        <strain evidence="6 9">LEV6574</strain>
        <strain evidence="7 8">MB42</strain>
    </source>
</reference>